<sequence>MWPPDDVAEGLLSTTGRWEPVAATDPALTVVHPQPGPVDAPSAVGAVEPAAVRSLEPALERQRVVARQPERARRRPPPEEPREPLPQRGELECERCRTDNPAGLRFCRKCGAPLAVQAAAVPEPAAPMRVPWWRRLVLELRRIRWQFRRVVSRRVLAVRMIGIALVAALVGVPVLALAGVLHPQRWPRAVWHLVSPQSSTVAASAQLVDGSEDADFPPAGLVDEDTTTAWATSFPGRDAPALGEECMPAPGRGAQAVRLTLPGPTDLRRIGVVTGVTSADRVEFYRPSVVQLQFSDGGCERMSLEDSPEVQWFPVETDGTTSVVVSVLDARPPAAGPDRRATIAQIILRQKG</sequence>
<keyword evidence="4" id="KW-1185">Reference proteome</keyword>
<reference evidence="3 4" key="1">
    <citation type="submission" date="2020-03" db="EMBL/GenBank/DDBJ databases">
        <title>Two novel Motilibacter sp.</title>
        <authorList>
            <person name="Liu S."/>
        </authorList>
    </citation>
    <scope>NUCLEOTIDE SEQUENCE [LARGE SCALE GENOMIC DNA]</scope>
    <source>
        <strain evidence="3 4">E257</strain>
    </source>
</reference>
<evidence type="ECO:0000313" key="3">
    <source>
        <dbReference type="EMBL" id="NHC13794.1"/>
    </source>
</evidence>
<protein>
    <submittedName>
        <fullName evidence="3">Zinc ribbon domain-containing protein</fullName>
    </submittedName>
</protein>
<keyword evidence="2" id="KW-1133">Transmembrane helix</keyword>
<keyword evidence="2" id="KW-0812">Transmembrane</keyword>
<evidence type="ECO:0000256" key="1">
    <source>
        <dbReference type="SAM" id="MobiDB-lite"/>
    </source>
</evidence>
<name>A0ABX0GVG1_9ACTN</name>
<dbReference type="EMBL" id="JAANNP010000003">
    <property type="protein sequence ID" value="NHC13794.1"/>
    <property type="molecule type" value="Genomic_DNA"/>
</dbReference>
<keyword evidence="2" id="KW-0472">Membrane</keyword>
<organism evidence="3 4">
    <name type="scientific">Motilibacter deserti</name>
    <dbReference type="NCBI Taxonomy" id="2714956"/>
    <lineage>
        <taxon>Bacteria</taxon>
        <taxon>Bacillati</taxon>
        <taxon>Actinomycetota</taxon>
        <taxon>Actinomycetes</taxon>
        <taxon>Motilibacterales</taxon>
        <taxon>Motilibacteraceae</taxon>
        <taxon>Motilibacter</taxon>
    </lineage>
</organism>
<proteinExistence type="predicted"/>
<evidence type="ECO:0000256" key="2">
    <source>
        <dbReference type="SAM" id="Phobius"/>
    </source>
</evidence>
<dbReference type="Proteomes" id="UP000800981">
    <property type="component" value="Unassembled WGS sequence"/>
</dbReference>
<gene>
    <name evidence="3" type="ORF">G9H71_08370</name>
</gene>
<accession>A0ABX0GVG1</accession>
<feature type="transmembrane region" description="Helical" evidence="2">
    <location>
        <begin position="156"/>
        <end position="181"/>
    </location>
</feature>
<feature type="region of interest" description="Disordered" evidence="1">
    <location>
        <begin position="58"/>
        <end position="88"/>
    </location>
</feature>
<comment type="caution">
    <text evidence="3">The sequence shown here is derived from an EMBL/GenBank/DDBJ whole genome shotgun (WGS) entry which is preliminary data.</text>
</comment>
<evidence type="ECO:0000313" key="4">
    <source>
        <dbReference type="Proteomes" id="UP000800981"/>
    </source>
</evidence>
<dbReference type="RefSeq" id="WP_166280699.1">
    <property type="nucleotide sequence ID" value="NZ_JAANNP010000003.1"/>
</dbReference>